<evidence type="ECO:0000313" key="3">
    <source>
        <dbReference type="EMBL" id="WXB01968.1"/>
    </source>
</evidence>
<keyword evidence="4" id="KW-1185">Reference proteome</keyword>
<accession>A0ABZ2KTJ9</accession>
<dbReference type="RefSeq" id="WP_394831589.1">
    <property type="nucleotide sequence ID" value="NZ_CP089929.1"/>
</dbReference>
<name>A0ABZ2KTJ9_9BACT</name>
<dbReference type="EMBL" id="CP089983">
    <property type="protein sequence ID" value="WXB01968.1"/>
    <property type="molecule type" value="Genomic_DNA"/>
</dbReference>
<proteinExistence type="predicted"/>
<protein>
    <submittedName>
        <fullName evidence="3">S41 family peptidase</fullName>
    </submittedName>
</protein>
<feature type="domain" description="Tail specific protease" evidence="2">
    <location>
        <begin position="302"/>
        <end position="475"/>
    </location>
</feature>
<evidence type="ECO:0000259" key="2">
    <source>
        <dbReference type="Pfam" id="PF03572"/>
    </source>
</evidence>
<dbReference type="Proteomes" id="UP001374803">
    <property type="component" value="Chromosome"/>
</dbReference>
<gene>
    <name evidence="3" type="ORF">LVJ94_34255</name>
</gene>
<dbReference type="Pfam" id="PF03572">
    <property type="entry name" value="Peptidase_S41"/>
    <property type="match status" value="1"/>
</dbReference>
<evidence type="ECO:0000313" key="4">
    <source>
        <dbReference type="Proteomes" id="UP001374803"/>
    </source>
</evidence>
<dbReference type="Gene3D" id="3.90.226.10">
    <property type="entry name" value="2-enoyl-CoA Hydratase, Chain A, domain 1"/>
    <property type="match status" value="1"/>
</dbReference>
<sequence length="548" mass="60645">MRAGSIKARIPTVAALAICMGSCGPAPVARTPHQTNSARPPSSPAMLSEEDARADLRQLRAILEESHPDAYQRAGGVVAFRRRFELAEAAIPPSGIEPQEFRRLVRPLLAQVRDGHTQLRERDSDIGTRVWVDLGLIEERVVVQAVYAPDQQKVLGATVTSIQGVPVAMLAERMATRRGYENVYTNLWHLTDALRSSAGLVDLLERAPLGDSVHLDLRLADGTAASVDVRISRQSPGARIEPPSRVVLPPRDSAAMASGFLDDAHRIGYFRLDSAMRYREAFEVWQATGYAREKRELESIPSVTQTLQTLFAEMKAKKTALFVVDLRENEGGNSLFAAILEYFLYPIDTILALDRGYQVPRYSALYFANHTSDTLEKVRARTSPTFQIGDFDFTEERAWQRFHGAPSGEELARRRREYAGEVAKSPTFAKVHGEGTWNGTWSPRVVVLTSARTYSAGFDAVLVLRAHGATVLGVPSAQAANCFIDNLTFELEHSHLRGGLSFKWSMGLPDDPKRGEMLRPDQELTYATYAAHGFDPNTSVLLAMDRAK</sequence>
<organism evidence="3 4">
    <name type="scientific">Pendulispora rubella</name>
    <dbReference type="NCBI Taxonomy" id="2741070"/>
    <lineage>
        <taxon>Bacteria</taxon>
        <taxon>Pseudomonadati</taxon>
        <taxon>Myxococcota</taxon>
        <taxon>Myxococcia</taxon>
        <taxon>Myxococcales</taxon>
        <taxon>Sorangiineae</taxon>
        <taxon>Pendulisporaceae</taxon>
        <taxon>Pendulispora</taxon>
    </lineage>
</organism>
<reference evidence="3" key="1">
    <citation type="submission" date="2021-12" db="EMBL/GenBank/DDBJ databases">
        <title>Discovery of the Pendulisporaceae a myxobacterial family with distinct sporulation behavior and unique specialized metabolism.</title>
        <authorList>
            <person name="Garcia R."/>
            <person name="Popoff A."/>
            <person name="Bader C.D."/>
            <person name="Loehr J."/>
            <person name="Walesch S."/>
            <person name="Walt C."/>
            <person name="Boldt J."/>
            <person name="Bunk B."/>
            <person name="Haeckl F.J.F.P.J."/>
            <person name="Gunesch A.P."/>
            <person name="Birkelbach J."/>
            <person name="Nuebel U."/>
            <person name="Pietschmann T."/>
            <person name="Bach T."/>
            <person name="Mueller R."/>
        </authorList>
    </citation>
    <scope>NUCLEOTIDE SEQUENCE</scope>
    <source>
        <strain evidence="3">MSr11367</strain>
    </source>
</reference>
<dbReference type="InterPro" id="IPR005151">
    <property type="entry name" value="Tail-specific_protease"/>
</dbReference>
<evidence type="ECO:0000256" key="1">
    <source>
        <dbReference type="SAM" id="MobiDB-lite"/>
    </source>
</evidence>
<dbReference type="InterPro" id="IPR029045">
    <property type="entry name" value="ClpP/crotonase-like_dom_sf"/>
</dbReference>
<feature type="region of interest" description="Disordered" evidence="1">
    <location>
        <begin position="29"/>
        <end position="49"/>
    </location>
</feature>
<dbReference type="SUPFAM" id="SSF52096">
    <property type="entry name" value="ClpP/crotonase"/>
    <property type="match status" value="1"/>
</dbReference>